<dbReference type="PANTHER" id="PTHR22960:SF0">
    <property type="entry name" value="MOLYBDENUM COFACTOR BIOSYNTHESIS PROTEIN 1"/>
    <property type="match status" value="1"/>
</dbReference>
<keyword evidence="7 12" id="KW-0411">Iron-sulfur</keyword>
<dbReference type="PANTHER" id="PTHR22960">
    <property type="entry name" value="MOLYBDOPTERIN COFACTOR SYNTHESIS PROTEIN A"/>
    <property type="match status" value="1"/>
</dbReference>
<dbReference type="SFLD" id="SFLDG01067">
    <property type="entry name" value="SPASM/twitch_domain_containing"/>
    <property type="match status" value="1"/>
</dbReference>
<feature type="binding site" evidence="12">
    <location>
        <position position="43"/>
    </location>
    <ligand>
        <name>[4Fe-4S] cluster</name>
        <dbReference type="ChEBI" id="CHEBI:49883"/>
        <label>1</label>
        <note>4Fe-4S-S-AdoMet</note>
    </ligand>
</feature>
<reference evidence="14 15" key="1">
    <citation type="submission" date="2020-10" db="EMBL/GenBank/DDBJ databases">
        <title>Degradation of 1,4-Dioxane by Xanthobacter sp. YN2, via a Novel Group-2 Soluble Di-Iron Monooxygenase.</title>
        <authorList>
            <person name="Ma F."/>
            <person name="Wang Y."/>
            <person name="Yang J."/>
            <person name="Guo H."/>
            <person name="Su D."/>
            <person name="Yu L."/>
        </authorList>
    </citation>
    <scope>NUCLEOTIDE SEQUENCE [LARGE SCALE GENOMIC DNA]</scope>
    <source>
        <strain evidence="14 15">YN2</strain>
    </source>
</reference>
<evidence type="ECO:0000256" key="12">
    <source>
        <dbReference type="HAMAP-Rule" id="MF_01225"/>
    </source>
</evidence>
<evidence type="ECO:0000256" key="5">
    <source>
        <dbReference type="ARBA" id="ARBA00022741"/>
    </source>
</evidence>
<keyword evidence="3 12" id="KW-0949">S-adenosyl-L-methionine</keyword>
<dbReference type="InterPro" id="IPR013785">
    <property type="entry name" value="Aldolase_TIM"/>
</dbReference>
<dbReference type="InterPro" id="IPR040064">
    <property type="entry name" value="MoaA-like"/>
</dbReference>
<evidence type="ECO:0000256" key="11">
    <source>
        <dbReference type="ARBA" id="ARBA00048697"/>
    </source>
</evidence>
<gene>
    <name evidence="12 14" type="primary">moaA</name>
    <name evidence="14" type="ORF">EZH22_25660</name>
</gene>
<dbReference type="InterPro" id="IPR007197">
    <property type="entry name" value="rSAM"/>
</dbReference>
<dbReference type="SFLD" id="SFLDS00029">
    <property type="entry name" value="Radical_SAM"/>
    <property type="match status" value="1"/>
</dbReference>
<keyword evidence="10 12" id="KW-0456">Lyase</keyword>
<comment type="pathway">
    <text evidence="12">Cofactor biosynthesis; molybdopterin biosynthesis.</text>
</comment>
<comment type="similarity">
    <text evidence="12">Belongs to the radical SAM superfamily. MoaA family.</text>
</comment>
<evidence type="ECO:0000256" key="1">
    <source>
        <dbReference type="ARBA" id="ARBA00012167"/>
    </source>
</evidence>
<evidence type="ECO:0000313" key="14">
    <source>
        <dbReference type="EMBL" id="QRG06304.1"/>
    </source>
</evidence>
<dbReference type="NCBIfam" id="TIGR02666">
    <property type="entry name" value="moaA"/>
    <property type="match status" value="1"/>
</dbReference>
<dbReference type="GO" id="GO:1904047">
    <property type="term" value="F:S-adenosyl-L-methionine binding"/>
    <property type="evidence" value="ECO:0007669"/>
    <property type="project" value="UniProtKB-UniRule"/>
</dbReference>
<evidence type="ECO:0000256" key="10">
    <source>
        <dbReference type="ARBA" id="ARBA00023239"/>
    </source>
</evidence>
<feature type="binding site" evidence="12">
    <location>
        <position position="45"/>
    </location>
    <ligand>
        <name>S-adenosyl-L-methionine</name>
        <dbReference type="ChEBI" id="CHEBI:59789"/>
    </ligand>
</feature>
<evidence type="ECO:0000256" key="3">
    <source>
        <dbReference type="ARBA" id="ARBA00022691"/>
    </source>
</evidence>
<dbReference type="Gene3D" id="3.20.20.70">
    <property type="entry name" value="Aldolase class I"/>
    <property type="match status" value="1"/>
</dbReference>
<accession>A0A974PN67</accession>
<dbReference type="InterPro" id="IPR010505">
    <property type="entry name" value="MoaA_twitch"/>
</dbReference>
<dbReference type="GO" id="GO:0061798">
    <property type="term" value="F:GTP 3',8'-cyclase activity"/>
    <property type="evidence" value="ECO:0007669"/>
    <property type="project" value="UniProtKB-UniRule"/>
</dbReference>
<keyword evidence="15" id="KW-1185">Reference proteome</keyword>
<keyword evidence="8 12" id="KW-0342">GTP-binding</keyword>
<feature type="binding site" evidence="12">
    <location>
        <position position="275"/>
    </location>
    <ligand>
        <name>[4Fe-4S] cluster</name>
        <dbReference type="ChEBI" id="CHEBI:49883"/>
        <label>2</label>
        <note>4Fe-4S-substrate</note>
    </ligand>
</feature>
<keyword evidence="6 12" id="KW-0408">Iron</keyword>
<dbReference type="KEGG" id="xdi:EZH22_25660"/>
<feature type="binding site" evidence="12">
    <location>
        <position position="85"/>
    </location>
    <ligand>
        <name>S-adenosyl-L-methionine</name>
        <dbReference type="ChEBI" id="CHEBI:59789"/>
    </ligand>
</feature>
<dbReference type="SUPFAM" id="SSF102114">
    <property type="entry name" value="Radical SAM enzymes"/>
    <property type="match status" value="1"/>
</dbReference>
<feature type="binding site" evidence="12">
    <location>
        <begin position="277"/>
        <end position="279"/>
    </location>
    <ligand>
        <name>GTP</name>
        <dbReference type="ChEBI" id="CHEBI:37565"/>
    </ligand>
</feature>
<dbReference type="EMBL" id="CP063362">
    <property type="protein sequence ID" value="QRG06304.1"/>
    <property type="molecule type" value="Genomic_DNA"/>
</dbReference>
<dbReference type="PROSITE" id="PS51918">
    <property type="entry name" value="RADICAL_SAM"/>
    <property type="match status" value="1"/>
</dbReference>
<dbReference type="GO" id="GO:0006777">
    <property type="term" value="P:Mo-molybdopterin cofactor biosynthetic process"/>
    <property type="evidence" value="ECO:0007669"/>
    <property type="project" value="UniProtKB-UniRule"/>
</dbReference>
<sequence>MLHAPSAPTTSASATSPCAMVDLFGRRVSYLRLSVTDRCDLRCLYCMAEDMTFLPRDQVLSIEELDLMASAFVAAGITKLRITGGEPLVRKGVMDLFAGLSRHLKSGALKELTLTTNGTQLARHAEDLARAGVKRVNVSLDTLDAERFRAITRRGSLGVVMDGIRAALEAGLKVKLNAVALAGVTPDEVFDLIHFTHGRGMDLTFIETMPLGDVGVDRIDQYFPLDALRRLIEARLTLTDTSERTGGPARYTRVAETGGRLGFITPMSHSFCESCNRVRVSATGMLHTCLGQEDAFDLKAPLRASADGAALRAAIAGAIRAKPRGHDFVIARVGTPALARHMSALGG</sequence>
<evidence type="ECO:0000256" key="4">
    <source>
        <dbReference type="ARBA" id="ARBA00022723"/>
    </source>
</evidence>
<feature type="binding site" evidence="12">
    <location>
        <position position="175"/>
    </location>
    <ligand>
        <name>GTP</name>
        <dbReference type="ChEBI" id="CHEBI:37565"/>
    </ligand>
</feature>
<comment type="cofactor">
    <cofactor evidence="12">
        <name>[4Fe-4S] cluster</name>
        <dbReference type="ChEBI" id="CHEBI:49883"/>
    </cofactor>
    <text evidence="12">Binds 2 [4Fe-4S] clusters. Binds 1 [4Fe-4S] cluster coordinated with 3 cysteines and an exchangeable S-adenosyl-L-methionine and 1 [4Fe-4S] cluster coordinated with 3 cysteines and the GTP-derived substrate.</text>
</comment>
<organism evidence="14 15">
    <name type="scientific">Xanthobacter dioxanivorans</name>
    <dbReference type="NCBI Taxonomy" id="2528964"/>
    <lineage>
        <taxon>Bacteria</taxon>
        <taxon>Pseudomonadati</taxon>
        <taxon>Pseudomonadota</taxon>
        <taxon>Alphaproteobacteria</taxon>
        <taxon>Hyphomicrobiales</taxon>
        <taxon>Xanthobacteraceae</taxon>
        <taxon>Xanthobacter</taxon>
    </lineage>
</organism>
<keyword evidence="9 12" id="KW-0501">Molybdenum cofactor biosynthesis</keyword>
<dbReference type="AlphaFoldDB" id="A0A974PN67"/>
<dbReference type="InterPro" id="IPR050105">
    <property type="entry name" value="MoCo_biosynth_MoaA/MoaC"/>
</dbReference>
<feature type="binding site" evidence="12">
    <location>
        <position position="289"/>
    </location>
    <ligand>
        <name>[4Fe-4S] cluster</name>
        <dbReference type="ChEBI" id="CHEBI:49883"/>
        <label>2</label>
        <note>4Fe-4S-substrate</note>
    </ligand>
</feature>
<evidence type="ECO:0000256" key="6">
    <source>
        <dbReference type="ARBA" id="ARBA00023004"/>
    </source>
</evidence>
<dbReference type="InterPro" id="IPR006638">
    <property type="entry name" value="Elp3/MiaA/NifB-like_rSAM"/>
</dbReference>
<dbReference type="GO" id="GO:0005525">
    <property type="term" value="F:GTP binding"/>
    <property type="evidence" value="ECO:0007669"/>
    <property type="project" value="UniProtKB-UniRule"/>
</dbReference>
<proteinExistence type="inferred from homology"/>
<dbReference type="CDD" id="cd01335">
    <property type="entry name" value="Radical_SAM"/>
    <property type="match status" value="1"/>
</dbReference>
<feature type="binding site" evidence="12">
    <location>
        <position position="32"/>
    </location>
    <ligand>
        <name>GTP</name>
        <dbReference type="ChEBI" id="CHEBI:37565"/>
    </ligand>
</feature>
<feature type="binding site" evidence="12">
    <location>
        <position position="115"/>
    </location>
    <ligand>
        <name>GTP</name>
        <dbReference type="ChEBI" id="CHEBI:37565"/>
    </ligand>
</feature>
<name>A0A974PN67_9HYPH</name>
<dbReference type="Pfam" id="PF04055">
    <property type="entry name" value="Radical_SAM"/>
    <property type="match status" value="1"/>
</dbReference>
<evidence type="ECO:0000256" key="9">
    <source>
        <dbReference type="ARBA" id="ARBA00023150"/>
    </source>
</evidence>
<dbReference type="InterPro" id="IPR013483">
    <property type="entry name" value="MoaA"/>
</dbReference>
<dbReference type="Proteomes" id="UP000596427">
    <property type="component" value="Chromosome"/>
</dbReference>
<dbReference type="EC" id="4.1.99.22" evidence="1 12"/>
<dbReference type="SMART" id="SM00729">
    <property type="entry name" value="Elp3"/>
    <property type="match status" value="1"/>
</dbReference>
<comment type="subunit">
    <text evidence="12">Monomer and homodimer.</text>
</comment>
<dbReference type="GO" id="GO:0051539">
    <property type="term" value="F:4 iron, 4 sulfur cluster binding"/>
    <property type="evidence" value="ECO:0007669"/>
    <property type="project" value="UniProtKB-UniRule"/>
</dbReference>
<evidence type="ECO:0000256" key="8">
    <source>
        <dbReference type="ARBA" id="ARBA00023134"/>
    </source>
</evidence>
<evidence type="ECO:0000259" key="13">
    <source>
        <dbReference type="PROSITE" id="PS51918"/>
    </source>
</evidence>
<protein>
    <recommendedName>
        <fullName evidence="1 12">GTP 3',8-cyclase</fullName>
        <ecNumber evidence="1 12">4.1.99.22</ecNumber>
    </recommendedName>
    <alternativeName>
        <fullName evidence="12">Molybdenum cofactor biosynthesis protein A</fullName>
    </alternativeName>
</protein>
<feature type="binding site" evidence="12">
    <location>
        <position position="272"/>
    </location>
    <ligand>
        <name>[4Fe-4S] cluster</name>
        <dbReference type="ChEBI" id="CHEBI:49883"/>
        <label>2</label>
        <note>4Fe-4S-substrate</note>
    </ligand>
</feature>
<dbReference type="Pfam" id="PF06463">
    <property type="entry name" value="Mob_synth_C"/>
    <property type="match status" value="1"/>
</dbReference>
<dbReference type="SFLD" id="SFLDG01383">
    <property type="entry name" value="cyclic_pyranopterin_phosphate"/>
    <property type="match status" value="1"/>
</dbReference>
<evidence type="ECO:0000313" key="15">
    <source>
        <dbReference type="Proteomes" id="UP000596427"/>
    </source>
</evidence>
<evidence type="ECO:0000256" key="7">
    <source>
        <dbReference type="ARBA" id="ARBA00023014"/>
    </source>
</evidence>
<dbReference type="GO" id="GO:0061799">
    <property type="term" value="F:cyclic pyranopterin monophosphate synthase activity"/>
    <property type="evidence" value="ECO:0007669"/>
    <property type="project" value="TreeGrafter"/>
</dbReference>
<dbReference type="GO" id="GO:0046872">
    <property type="term" value="F:metal ion binding"/>
    <property type="evidence" value="ECO:0007669"/>
    <property type="project" value="UniProtKB-KW"/>
</dbReference>
<feature type="domain" description="Radical SAM core" evidence="13">
    <location>
        <begin position="23"/>
        <end position="248"/>
    </location>
</feature>
<feature type="binding site" evidence="12">
    <location>
        <position position="139"/>
    </location>
    <ligand>
        <name>S-adenosyl-L-methionine</name>
        <dbReference type="ChEBI" id="CHEBI:59789"/>
    </ligand>
</feature>
<comment type="function">
    <text evidence="12">Catalyzes the cyclization of GTP to (8S)-3',8-cyclo-7,8-dihydroguanosine 5'-triphosphate.</text>
</comment>
<dbReference type="SFLD" id="SFLDG01386">
    <property type="entry name" value="main_SPASM_domain-containing"/>
    <property type="match status" value="1"/>
</dbReference>
<comment type="catalytic activity">
    <reaction evidence="11 12">
        <text>GTP + AH2 + S-adenosyl-L-methionine = (8S)-3',8-cyclo-7,8-dihydroguanosine 5'-triphosphate + 5'-deoxyadenosine + L-methionine + A + H(+)</text>
        <dbReference type="Rhea" id="RHEA:49576"/>
        <dbReference type="ChEBI" id="CHEBI:13193"/>
        <dbReference type="ChEBI" id="CHEBI:15378"/>
        <dbReference type="ChEBI" id="CHEBI:17319"/>
        <dbReference type="ChEBI" id="CHEBI:17499"/>
        <dbReference type="ChEBI" id="CHEBI:37565"/>
        <dbReference type="ChEBI" id="CHEBI:57844"/>
        <dbReference type="ChEBI" id="CHEBI:59789"/>
        <dbReference type="ChEBI" id="CHEBI:131766"/>
        <dbReference type="EC" id="4.1.99.22"/>
    </reaction>
</comment>
<dbReference type="PROSITE" id="PS01305">
    <property type="entry name" value="MOAA_NIFB_PQQE"/>
    <property type="match status" value="1"/>
</dbReference>
<dbReference type="InterPro" id="IPR000385">
    <property type="entry name" value="MoaA_NifB_PqqE_Fe-S-bd_CS"/>
</dbReference>
<keyword evidence="4 12" id="KW-0479">Metal-binding</keyword>
<feature type="binding site" evidence="12">
    <location>
        <position position="39"/>
    </location>
    <ligand>
        <name>[4Fe-4S] cluster</name>
        <dbReference type="ChEBI" id="CHEBI:49883"/>
        <label>1</label>
        <note>4Fe-4S-S-AdoMet</note>
    </ligand>
</feature>
<keyword evidence="2 12" id="KW-0004">4Fe-4S</keyword>
<dbReference type="HAMAP" id="MF_01225_B">
    <property type="entry name" value="MoaA_B"/>
    <property type="match status" value="1"/>
</dbReference>
<dbReference type="RefSeq" id="WP_203193212.1">
    <property type="nucleotide sequence ID" value="NZ_CP063362.1"/>
</dbReference>
<dbReference type="CDD" id="cd21117">
    <property type="entry name" value="Twitch_MoaA"/>
    <property type="match status" value="1"/>
</dbReference>
<feature type="binding site" evidence="12">
    <location>
        <position position="209"/>
    </location>
    <ligand>
        <name>S-adenosyl-L-methionine</name>
        <dbReference type="ChEBI" id="CHEBI:59789"/>
    </ligand>
</feature>
<feature type="binding site" evidence="12">
    <location>
        <position position="81"/>
    </location>
    <ligand>
        <name>GTP</name>
        <dbReference type="ChEBI" id="CHEBI:37565"/>
    </ligand>
</feature>
<keyword evidence="5 12" id="KW-0547">Nucleotide-binding</keyword>
<evidence type="ECO:0000256" key="2">
    <source>
        <dbReference type="ARBA" id="ARBA00022485"/>
    </source>
</evidence>
<feature type="binding site" evidence="12">
    <location>
        <position position="46"/>
    </location>
    <ligand>
        <name>[4Fe-4S] cluster</name>
        <dbReference type="ChEBI" id="CHEBI:49883"/>
        <label>1</label>
        <note>4Fe-4S-S-AdoMet</note>
    </ligand>
</feature>
<dbReference type="InterPro" id="IPR058240">
    <property type="entry name" value="rSAM_sf"/>
</dbReference>